<evidence type="ECO:0000313" key="1">
    <source>
        <dbReference type="EMBL" id="CAI3673712.1"/>
    </source>
</evidence>
<dbReference type="Proteomes" id="UP001189143">
    <property type="component" value="Unassembled WGS sequence"/>
</dbReference>
<dbReference type="EMBL" id="CAMTCP010000270">
    <property type="protein sequence ID" value="CAI3673712.1"/>
    <property type="molecule type" value="Genomic_DNA"/>
</dbReference>
<evidence type="ECO:0000313" key="2">
    <source>
        <dbReference type="Proteomes" id="UP001189143"/>
    </source>
</evidence>
<accession>A0AAD1YI30</accession>
<proteinExistence type="predicted"/>
<name>A0AAD1YI30_9CLOT</name>
<gene>
    <name evidence="1" type="ORF">CNEO2_60071</name>
</gene>
<sequence length="49" mass="5484">MAAIYTALQIQKIVYNNPPASYEIIGQRVRLSHVVLEQKQGTCLDLAIL</sequence>
<dbReference type="AlphaFoldDB" id="A0AAD1YI30"/>
<dbReference type="RefSeq" id="WP_317049890.1">
    <property type="nucleotide sequence ID" value="NZ_CAMRXC010000295.1"/>
</dbReference>
<protein>
    <submittedName>
        <fullName evidence="1">Uncharacterized protein</fullName>
    </submittedName>
</protein>
<organism evidence="1 2">
    <name type="scientific">Clostridium neonatale</name>
    <dbReference type="NCBI Taxonomy" id="137838"/>
    <lineage>
        <taxon>Bacteria</taxon>
        <taxon>Bacillati</taxon>
        <taxon>Bacillota</taxon>
        <taxon>Clostridia</taxon>
        <taxon>Eubacteriales</taxon>
        <taxon>Clostridiaceae</taxon>
        <taxon>Clostridium</taxon>
    </lineage>
</organism>
<comment type="caution">
    <text evidence="1">The sequence shown here is derived from an EMBL/GenBank/DDBJ whole genome shotgun (WGS) entry which is preliminary data.</text>
</comment>
<reference evidence="1" key="1">
    <citation type="submission" date="2022-10" db="EMBL/GenBank/DDBJ databases">
        <authorList>
            <person name="Aires J."/>
            <person name="Mesa V."/>
        </authorList>
    </citation>
    <scope>NUCLEOTIDE SEQUENCE</scope>
    <source>
        <strain evidence="1">Clostridium neonatale JD116</strain>
    </source>
</reference>